<feature type="compositionally biased region" description="Basic residues" evidence="1">
    <location>
        <begin position="1"/>
        <end position="14"/>
    </location>
</feature>
<dbReference type="AlphaFoldDB" id="A0A5N6KKN8"/>
<proteinExistence type="predicted"/>
<dbReference type="Gene3D" id="3.10.450.50">
    <property type="match status" value="1"/>
</dbReference>
<dbReference type="SUPFAM" id="SSF54427">
    <property type="entry name" value="NTF2-like"/>
    <property type="match status" value="1"/>
</dbReference>
<evidence type="ECO:0000313" key="3">
    <source>
        <dbReference type="EMBL" id="KAB8304353.1"/>
    </source>
</evidence>
<keyword evidence="4" id="KW-1185">Reference proteome</keyword>
<feature type="region of interest" description="Disordered" evidence="1">
    <location>
        <begin position="1"/>
        <end position="21"/>
    </location>
</feature>
<evidence type="ECO:0000256" key="1">
    <source>
        <dbReference type="SAM" id="MobiDB-lite"/>
    </source>
</evidence>
<dbReference type="EMBL" id="VIGI01000001">
    <property type="protein sequence ID" value="KAB8304353.1"/>
    <property type="molecule type" value="Genomic_DNA"/>
</dbReference>
<sequence>MTPHHSHTLHTQQKRHSDHDHIMKRLDGYIKAYRKGDTEAIMKFYHPDNFVYSDFSTNDRHLMGHEEVASHYKHTFSDFHDLKIQTLSVHGHKDFTAWEWEILCKPAISPETGKRLKKEEAESKKLVGCTLMWWEDDKIVRNHDYVQPKEVEEDVFDVLFNRAAKRKVWYGEANLNLLKCSDLQPGAYFFMQYSLVKIINDSLLYTRSMTCF</sequence>
<protein>
    <recommendedName>
        <fullName evidence="2">SnoaL-like domain-containing protein</fullName>
    </recommendedName>
</protein>
<dbReference type="Proteomes" id="UP000326757">
    <property type="component" value="Unassembled WGS sequence"/>
</dbReference>
<dbReference type="Pfam" id="PF12680">
    <property type="entry name" value="SnoaL_2"/>
    <property type="match status" value="1"/>
</dbReference>
<reference evidence="3 4" key="1">
    <citation type="submission" date="2019-06" db="EMBL/GenBank/DDBJ databases">
        <title>Genome Sequence of the Brown Rot Fungal Pathogen Monilinia laxa.</title>
        <authorList>
            <person name="De Miccolis Angelini R.M."/>
            <person name="Landi L."/>
            <person name="Abate D."/>
            <person name="Pollastro S."/>
            <person name="Romanazzi G."/>
            <person name="Faretra F."/>
        </authorList>
    </citation>
    <scope>NUCLEOTIDE SEQUENCE [LARGE SCALE GENOMIC DNA]</scope>
    <source>
        <strain evidence="3 4">Mlax316</strain>
    </source>
</reference>
<comment type="caution">
    <text evidence="3">The sequence shown here is derived from an EMBL/GenBank/DDBJ whole genome shotgun (WGS) entry which is preliminary data.</text>
</comment>
<organism evidence="3 4">
    <name type="scientific">Monilinia laxa</name>
    <name type="common">Brown rot fungus</name>
    <name type="synonym">Sclerotinia laxa</name>
    <dbReference type="NCBI Taxonomy" id="61186"/>
    <lineage>
        <taxon>Eukaryota</taxon>
        <taxon>Fungi</taxon>
        <taxon>Dikarya</taxon>
        <taxon>Ascomycota</taxon>
        <taxon>Pezizomycotina</taxon>
        <taxon>Leotiomycetes</taxon>
        <taxon>Helotiales</taxon>
        <taxon>Sclerotiniaceae</taxon>
        <taxon>Monilinia</taxon>
    </lineage>
</organism>
<dbReference type="InterPro" id="IPR037401">
    <property type="entry name" value="SnoaL-like"/>
</dbReference>
<name>A0A5N6KKN8_MONLA</name>
<gene>
    <name evidence="3" type="ORF">EYC80_003763</name>
</gene>
<evidence type="ECO:0000313" key="4">
    <source>
        <dbReference type="Proteomes" id="UP000326757"/>
    </source>
</evidence>
<feature type="domain" description="SnoaL-like" evidence="2">
    <location>
        <begin position="28"/>
        <end position="141"/>
    </location>
</feature>
<accession>A0A5N6KKN8</accession>
<dbReference type="OrthoDB" id="5305593at2759"/>
<dbReference type="InterPro" id="IPR032710">
    <property type="entry name" value="NTF2-like_dom_sf"/>
</dbReference>
<evidence type="ECO:0000259" key="2">
    <source>
        <dbReference type="Pfam" id="PF12680"/>
    </source>
</evidence>